<accession>A0A9W6XTE3</accession>
<sequence>MERTDSAGNSAGASPVDSDSAGDSAGDLSVIADSAGDSAGDLSVIADSAGDSAGDLSVVVGSAGDSASTGILLFSTRLRGSLCSFALRAGPALPPPDSLVDDIADCSMGT</sequence>
<evidence type="ECO:0000313" key="2">
    <source>
        <dbReference type="EMBL" id="GMF45098.1"/>
    </source>
</evidence>
<protein>
    <submittedName>
        <fullName evidence="2">Unnamed protein product</fullName>
    </submittedName>
</protein>
<organism evidence="2 3">
    <name type="scientific">Phytophthora fragariaefolia</name>
    <dbReference type="NCBI Taxonomy" id="1490495"/>
    <lineage>
        <taxon>Eukaryota</taxon>
        <taxon>Sar</taxon>
        <taxon>Stramenopiles</taxon>
        <taxon>Oomycota</taxon>
        <taxon>Peronosporomycetes</taxon>
        <taxon>Peronosporales</taxon>
        <taxon>Peronosporaceae</taxon>
        <taxon>Phytophthora</taxon>
    </lineage>
</organism>
<gene>
    <name evidence="2" type="ORF">Pfra01_001599600</name>
</gene>
<feature type="region of interest" description="Disordered" evidence="1">
    <location>
        <begin position="1"/>
        <end position="32"/>
    </location>
</feature>
<evidence type="ECO:0000313" key="3">
    <source>
        <dbReference type="Proteomes" id="UP001165121"/>
    </source>
</evidence>
<evidence type="ECO:0000256" key="1">
    <source>
        <dbReference type="SAM" id="MobiDB-lite"/>
    </source>
</evidence>
<reference evidence="2" key="1">
    <citation type="submission" date="2023-04" db="EMBL/GenBank/DDBJ databases">
        <title>Phytophthora fragariaefolia NBRC 109709.</title>
        <authorList>
            <person name="Ichikawa N."/>
            <person name="Sato H."/>
            <person name="Tonouchi N."/>
        </authorList>
    </citation>
    <scope>NUCLEOTIDE SEQUENCE</scope>
    <source>
        <strain evidence="2">NBRC 109709</strain>
    </source>
</reference>
<keyword evidence="3" id="KW-1185">Reference proteome</keyword>
<feature type="compositionally biased region" description="Low complexity" evidence="1">
    <location>
        <begin position="10"/>
        <end position="29"/>
    </location>
</feature>
<proteinExistence type="predicted"/>
<dbReference type="EMBL" id="BSXT01001778">
    <property type="protein sequence ID" value="GMF45098.1"/>
    <property type="molecule type" value="Genomic_DNA"/>
</dbReference>
<dbReference type="AlphaFoldDB" id="A0A9W6XTE3"/>
<dbReference type="Proteomes" id="UP001165121">
    <property type="component" value="Unassembled WGS sequence"/>
</dbReference>
<name>A0A9W6XTE3_9STRA</name>
<comment type="caution">
    <text evidence="2">The sequence shown here is derived from an EMBL/GenBank/DDBJ whole genome shotgun (WGS) entry which is preliminary data.</text>
</comment>